<evidence type="ECO:0000256" key="12">
    <source>
        <dbReference type="PIRSR" id="PIRSR619342-50"/>
    </source>
</evidence>
<keyword evidence="5" id="KW-0813">Transport</keyword>
<evidence type="ECO:0000256" key="5">
    <source>
        <dbReference type="ARBA" id="ARBA00022448"/>
    </source>
</evidence>
<evidence type="ECO:0000256" key="8">
    <source>
        <dbReference type="ARBA" id="ARBA00022982"/>
    </source>
</evidence>
<gene>
    <name evidence="13" type="ORF">g.13293</name>
</gene>
<dbReference type="InterPro" id="IPR019342">
    <property type="entry name" value="NADH_UbQ_OxRdtase_FeS-su5"/>
</dbReference>
<comment type="subcellular location">
    <subcellularLocation>
        <location evidence="3">Mitochondrion inner membrane</location>
        <topology evidence="3">Peripheral membrane protein</topology>
    </subcellularLocation>
    <subcellularLocation>
        <location evidence="2">Mitochondrion intermembrane space</location>
    </subcellularLocation>
</comment>
<evidence type="ECO:0000256" key="10">
    <source>
        <dbReference type="ARBA" id="ARBA00023136"/>
    </source>
</evidence>
<proteinExistence type="inferred from homology"/>
<dbReference type="InterPro" id="IPR009069">
    <property type="entry name" value="Cys_alpha_HP_mot_SF"/>
</dbReference>
<organism evidence="13">
    <name type="scientific">Homalodisca liturata</name>
    <dbReference type="NCBI Taxonomy" id="320908"/>
    <lineage>
        <taxon>Eukaryota</taxon>
        <taxon>Metazoa</taxon>
        <taxon>Ecdysozoa</taxon>
        <taxon>Arthropoda</taxon>
        <taxon>Hexapoda</taxon>
        <taxon>Insecta</taxon>
        <taxon>Pterygota</taxon>
        <taxon>Neoptera</taxon>
        <taxon>Paraneoptera</taxon>
        <taxon>Hemiptera</taxon>
        <taxon>Auchenorrhyncha</taxon>
        <taxon>Membracoidea</taxon>
        <taxon>Cicadellidae</taxon>
        <taxon>Cicadellinae</taxon>
        <taxon>Proconiini</taxon>
        <taxon>Homalodisca</taxon>
    </lineage>
</organism>
<keyword evidence="9" id="KW-0496">Mitochondrion</keyword>
<dbReference type="AlphaFoldDB" id="A0A1B6HT30"/>
<evidence type="ECO:0000313" key="13">
    <source>
        <dbReference type="EMBL" id="JAS77847.1"/>
    </source>
</evidence>
<reference evidence="13" key="1">
    <citation type="submission" date="2015-11" db="EMBL/GenBank/DDBJ databases">
        <title>De novo transcriptome assembly of four potential Pierce s Disease insect vectors from Arizona vineyards.</title>
        <authorList>
            <person name="Tassone E.E."/>
        </authorList>
    </citation>
    <scope>NUCLEOTIDE SEQUENCE</scope>
</reference>
<evidence type="ECO:0000256" key="4">
    <source>
        <dbReference type="ARBA" id="ARBA00007372"/>
    </source>
</evidence>
<accession>A0A1B6HT30</accession>
<evidence type="ECO:0000256" key="6">
    <source>
        <dbReference type="ARBA" id="ARBA00022660"/>
    </source>
</evidence>
<evidence type="ECO:0000256" key="2">
    <source>
        <dbReference type="ARBA" id="ARBA00004569"/>
    </source>
</evidence>
<evidence type="ECO:0000256" key="11">
    <source>
        <dbReference type="ARBA" id="ARBA00023157"/>
    </source>
</evidence>
<dbReference type="PANTHER" id="PTHR21268:SF2">
    <property type="entry name" value="NADH DEHYDROGENASE [UBIQUINONE] IRON-SULFUR PROTEIN 5"/>
    <property type="match status" value="1"/>
</dbReference>
<keyword evidence="10" id="KW-0472">Membrane</keyword>
<evidence type="ECO:0000256" key="7">
    <source>
        <dbReference type="ARBA" id="ARBA00022792"/>
    </source>
</evidence>
<dbReference type="EMBL" id="GECU01029859">
    <property type="protein sequence ID" value="JAS77847.1"/>
    <property type="molecule type" value="Transcribed_RNA"/>
</dbReference>
<evidence type="ECO:0000256" key="3">
    <source>
        <dbReference type="ARBA" id="ARBA00004637"/>
    </source>
</evidence>
<dbReference type="PROSITE" id="PS51808">
    <property type="entry name" value="CHCH"/>
    <property type="match status" value="1"/>
</dbReference>
<feature type="disulfide bond" evidence="12">
    <location>
        <begin position="29"/>
        <end position="62"/>
    </location>
</feature>
<evidence type="ECO:0000256" key="9">
    <source>
        <dbReference type="ARBA" id="ARBA00023128"/>
    </source>
</evidence>
<evidence type="ECO:0000256" key="1">
    <source>
        <dbReference type="ARBA" id="ARBA00003195"/>
    </source>
</evidence>
<dbReference type="SUPFAM" id="SSF47072">
    <property type="entry name" value="Cysteine alpha-hairpin motif"/>
    <property type="match status" value="1"/>
</dbReference>
<keyword evidence="6" id="KW-0679">Respiratory chain</keyword>
<protein>
    <submittedName>
        <fullName evidence="13">Uncharacterized protein</fullName>
    </submittedName>
</protein>
<sequence>MAMNLTPILRTPFTDAFGLLGHHQHFGRCAEFELAMMECMEAYGVDRSKIKCQNLIDDFKECHTQVKQITRENKMRMERHKQLFRGERSWKEHYAPPPKHDSY</sequence>
<dbReference type="PANTHER" id="PTHR21268">
    <property type="entry name" value="NADH DEHYDROGENASE [UBIQUINONE] IRON-SULFUR PROTEIN 5"/>
    <property type="match status" value="1"/>
</dbReference>
<feature type="disulfide bond" evidence="12">
    <location>
        <begin position="39"/>
        <end position="52"/>
    </location>
</feature>
<name>A0A1B6HT30_9HEMI</name>
<keyword evidence="11 12" id="KW-1015">Disulfide bond</keyword>
<dbReference type="GO" id="GO:0005758">
    <property type="term" value="C:mitochondrial intermembrane space"/>
    <property type="evidence" value="ECO:0007669"/>
    <property type="project" value="UniProtKB-SubCell"/>
</dbReference>
<dbReference type="Pfam" id="PF10200">
    <property type="entry name" value="Ndufs5"/>
    <property type="match status" value="1"/>
</dbReference>
<keyword evidence="7" id="KW-0999">Mitochondrion inner membrane</keyword>
<comment type="function">
    <text evidence="1">Accessory subunit of the mitochondrial membrane respiratory chain NADH dehydrogenase (Complex I), that is believed not to be involved in catalysis. Complex I functions in the transfer of electrons from NADH to the respiratory chain. The immediate electron acceptor for the enzyme is believed to be ubiquinone.</text>
</comment>
<comment type="similarity">
    <text evidence="4">Belongs to the complex I NDUFS5 subunit family.</text>
</comment>
<keyword evidence="8" id="KW-0249">Electron transport</keyword>
<dbReference type="GO" id="GO:0005743">
    <property type="term" value="C:mitochondrial inner membrane"/>
    <property type="evidence" value="ECO:0007669"/>
    <property type="project" value="UniProtKB-SubCell"/>
</dbReference>